<keyword evidence="1" id="KW-0175">Coiled coil</keyword>
<comment type="caution">
    <text evidence="3">The sequence shown here is derived from an EMBL/GenBank/DDBJ whole genome shotgun (WGS) entry which is preliminary data.</text>
</comment>
<gene>
    <name evidence="3" type="ORF">FDENT_13163</name>
</gene>
<name>A0A8H5WLR7_9HYPO</name>
<keyword evidence="4" id="KW-1185">Reference proteome</keyword>
<sequence>MTSREVVERDLRNRIEELEAELRETKARYAALEIKAKDDAKKLADIASNVESGMPGSYGASGVDSGCFESPAVATEKSELHNALQTVRSGQTDLTRTLQDENERLRQSAQAAPAQIAGLTPTPVEKSAEPSAPEHLKSSEDTETLASILARRPEGVSFPTLGLHPPVIRITASDDGRHWRLGE</sequence>
<evidence type="ECO:0000313" key="4">
    <source>
        <dbReference type="Proteomes" id="UP000562682"/>
    </source>
</evidence>
<dbReference type="EMBL" id="JAAOAK010000492">
    <property type="protein sequence ID" value="KAF5663335.1"/>
    <property type="molecule type" value="Genomic_DNA"/>
</dbReference>
<evidence type="ECO:0000313" key="3">
    <source>
        <dbReference type="EMBL" id="KAF5663335.1"/>
    </source>
</evidence>
<proteinExistence type="predicted"/>
<feature type="compositionally biased region" description="Basic and acidic residues" evidence="2">
    <location>
        <begin position="126"/>
        <end position="140"/>
    </location>
</feature>
<feature type="region of interest" description="Disordered" evidence="2">
    <location>
        <begin position="101"/>
        <end position="144"/>
    </location>
</feature>
<evidence type="ECO:0000256" key="1">
    <source>
        <dbReference type="SAM" id="Coils"/>
    </source>
</evidence>
<dbReference type="Proteomes" id="UP000562682">
    <property type="component" value="Unassembled WGS sequence"/>
</dbReference>
<reference evidence="3 4" key="1">
    <citation type="submission" date="2020-05" db="EMBL/GenBank/DDBJ databases">
        <title>Identification and distribution of gene clusters putatively required for synthesis of sphingolipid metabolism inhibitors in phylogenetically diverse species of the filamentous fungus Fusarium.</title>
        <authorList>
            <person name="Kim H.-S."/>
            <person name="Busman M."/>
            <person name="Brown D.W."/>
            <person name="Divon H."/>
            <person name="Uhlig S."/>
            <person name="Proctor R.H."/>
        </authorList>
    </citation>
    <scope>NUCLEOTIDE SEQUENCE [LARGE SCALE GENOMIC DNA]</scope>
    <source>
        <strain evidence="3 4">NRRL 25311</strain>
    </source>
</reference>
<dbReference type="AlphaFoldDB" id="A0A8H5WLR7"/>
<evidence type="ECO:0000256" key="2">
    <source>
        <dbReference type="SAM" id="MobiDB-lite"/>
    </source>
</evidence>
<feature type="coiled-coil region" evidence="1">
    <location>
        <begin position="1"/>
        <end position="35"/>
    </location>
</feature>
<accession>A0A8H5WLR7</accession>
<organism evidence="3 4">
    <name type="scientific">Fusarium denticulatum</name>
    <dbReference type="NCBI Taxonomy" id="48507"/>
    <lineage>
        <taxon>Eukaryota</taxon>
        <taxon>Fungi</taxon>
        <taxon>Dikarya</taxon>
        <taxon>Ascomycota</taxon>
        <taxon>Pezizomycotina</taxon>
        <taxon>Sordariomycetes</taxon>
        <taxon>Hypocreomycetidae</taxon>
        <taxon>Hypocreales</taxon>
        <taxon>Nectriaceae</taxon>
        <taxon>Fusarium</taxon>
        <taxon>Fusarium fujikuroi species complex</taxon>
    </lineage>
</organism>
<protein>
    <submittedName>
        <fullName evidence="3">Uncharacterized protein</fullName>
    </submittedName>
</protein>